<organism evidence="2 3">
    <name type="scientific">Eleusine coracana subsp. coracana</name>
    <dbReference type="NCBI Taxonomy" id="191504"/>
    <lineage>
        <taxon>Eukaryota</taxon>
        <taxon>Viridiplantae</taxon>
        <taxon>Streptophyta</taxon>
        <taxon>Embryophyta</taxon>
        <taxon>Tracheophyta</taxon>
        <taxon>Spermatophyta</taxon>
        <taxon>Magnoliopsida</taxon>
        <taxon>Liliopsida</taxon>
        <taxon>Poales</taxon>
        <taxon>Poaceae</taxon>
        <taxon>PACMAD clade</taxon>
        <taxon>Chloridoideae</taxon>
        <taxon>Cynodonteae</taxon>
        <taxon>Eleusininae</taxon>
        <taxon>Eleusine</taxon>
    </lineage>
</organism>
<evidence type="ECO:0000313" key="3">
    <source>
        <dbReference type="Proteomes" id="UP001054889"/>
    </source>
</evidence>
<dbReference type="EMBL" id="BQKI01000086">
    <property type="protein sequence ID" value="GJN34789.1"/>
    <property type="molecule type" value="Genomic_DNA"/>
</dbReference>
<reference evidence="2" key="2">
    <citation type="submission" date="2021-12" db="EMBL/GenBank/DDBJ databases">
        <title>Resequencing data analysis of finger millet.</title>
        <authorList>
            <person name="Hatakeyama M."/>
            <person name="Aluri S."/>
            <person name="Balachadran M.T."/>
            <person name="Sivarajan S.R."/>
            <person name="Poveda L."/>
            <person name="Shimizu-Inatsugi R."/>
            <person name="Schlapbach R."/>
            <person name="Sreeman S.M."/>
            <person name="Shimizu K.K."/>
        </authorList>
    </citation>
    <scope>NUCLEOTIDE SEQUENCE</scope>
</reference>
<feature type="region of interest" description="Disordered" evidence="1">
    <location>
        <begin position="1"/>
        <end position="47"/>
    </location>
</feature>
<evidence type="ECO:0000313" key="2">
    <source>
        <dbReference type="EMBL" id="GJN34789.1"/>
    </source>
</evidence>
<protein>
    <submittedName>
        <fullName evidence="2">Uncharacterized protein</fullName>
    </submittedName>
</protein>
<name>A0AAV5FJ31_ELECO</name>
<keyword evidence="3" id="KW-1185">Reference proteome</keyword>
<accession>A0AAV5FJ31</accession>
<sequence length="129" mass="14080">MDDDGSVDLHAALPSPYAYELQPRTAPRQSSRRRTNRSARGSASGEVMLARGDGGGALALGDASLAVHKWGPPIRPRSRGRRPPARRTAMLSVAIDAAATSSPAYEDLVVGERMRRERGEIQMNWERDK</sequence>
<dbReference type="AlphaFoldDB" id="A0AAV5FJ31"/>
<evidence type="ECO:0000256" key="1">
    <source>
        <dbReference type="SAM" id="MobiDB-lite"/>
    </source>
</evidence>
<comment type="caution">
    <text evidence="2">The sequence shown here is derived from an EMBL/GenBank/DDBJ whole genome shotgun (WGS) entry which is preliminary data.</text>
</comment>
<dbReference type="Proteomes" id="UP001054889">
    <property type="component" value="Unassembled WGS sequence"/>
</dbReference>
<reference evidence="2" key="1">
    <citation type="journal article" date="2018" name="DNA Res.">
        <title>Multiple hybrid de novo genome assembly of finger millet, an orphan allotetraploid crop.</title>
        <authorList>
            <person name="Hatakeyama M."/>
            <person name="Aluri S."/>
            <person name="Balachadran M.T."/>
            <person name="Sivarajan S.R."/>
            <person name="Patrignani A."/>
            <person name="Gruter S."/>
            <person name="Poveda L."/>
            <person name="Shimizu-Inatsugi R."/>
            <person name="Baeten J."/>
            <person name="Francoijs K.J."/>
            <person name="Nataraja K.N."/>
            <person name="Reddy Y.A.N."/>
            <person name="Phadnis S."/>
            <person name="Ravikumar R.L."/>
            <person name="Schlapbach R."/>
            <person name="Sreeman S.M."/>
            <person name="Shimizu K.K."/>
        </authorList>
    </citation>
    <scope>NUCLEOTIDE SEQUENCE</scope>
</reference>
<proteinExistence type="predicted"/>
<gene>
    <name evidence="2" type="primary">gb23485</name>
    <name evidence="2" type="ORF">PR202_gb23485</name>
</gene>